<dbReference type="Gene3D" id="3.40.50.1000">
    <property type="entry name" value="HAD superfamily/HAD-like"/>
    <property type="match status" value="1"/>
</dbReference>
<dbReference type="PANTHER" id="PTHR10000">
    <property type="entry name" value="PHOSPHOSERINE PHOSPHATASE"/>
    <property type="match status" value="1"/>
</dbReference>
<dbReference type="InterPro" id="IPR000150">
    <property type="entry name" value="Cof"/>
</dbReference>
<dbReference type="SUPFAM" id="SSF56784">
    <property type="entry name" value="HAD-like"/>
    <property type="match status" value="1"/>
</dbReference>
<reference evidence="1" key="1">
    <citation type="submission" date="2022-07" db="EMBL/GenBank/DDBJ databases">
        <title>Faecal culturing of patients with breast cancer.</title>
        <authorList>
            <person name="Teng N.M.Y."/>
            <person name="Kiu R."/>
            <person name="Evans R."/>
            <person name="Baker D.J."/>
            <person name="Zenner C."/>
            <person name="Robinson S.D."/>
            <person name="Hall L.J."/>
        </authorList>
    </citation>
    <scope>NUCLEOTIDE SEQUENCE</scope>
    <source>
        <strain evidence="1">LH1062</strain>
    </source>
</reference>
<dbReference type="PANTHER" id="PTHR10000:SF25">
    <property type="entry name" value="PHOSPHATASE YKRA-RELATED"/>
    <property type="match status" value="1"/>
</dbReference>
<name>A0ABY5HXK7_9FIRM</name>
<dbReference type="SFLD" id="SFLDS00003">
    <property type="entry name" value="Haloacid_Dehalogenase"/>
    <property type="match status" value="1"/>
</dbReference>
<protein>
    <submittedName>
        <fullName evidence="1">Cof-type HAD-IIB family hydrolase</fullName>
    </submittedName>
</protein>
<dbReference type="Gene3D" id="3.30.1240.10">
    <property type="match status" value="1"/>
</dbReference>
<dbReference type="NCBIfam" id="TIGR00099">
    <property type="entry name" value="Cof-subfamily"/>
    <property type="match status" value="1"/>
</dbReference>
<dbReference type="Proteomes" id="UP001060112">
    <property type="component" value="Chromosome"/>
</dbReference>
<gene>
    <name evidence="1" type="ORF">NMU03_08695</name>
</gene>
<keyword evidence="2" id="KW-1185">Reference proteome</keyword>
<dbReference type="SFLD" id="SFLDG01140">
    <property type="entry name" value="C2.B:_Phosphomannomutase_and_P"/>
    <property type="match status" value="1"/>
</dbReference>
<evidence type="ECO:0000313" key="1">
    <source>
        <dbReference type="EMBL" id="UTY37808.1"/>
    </source>
</evidence>
<organism evidence="1 2">
    <name type="scientific">Allocoprobacillus halotolerans</name>
    <dbReference type="NCBI Taxonomy" id="2944914"/>
    <lineage>
        <taxon>Bacteria</taxon>
        <taxon>Bacillati</taxon>
        <taxon>Bacillota</taxon>
        <taxon>Erysipelotrichia</taxon>
        <taxon>Erysipelotrichales</taxon>
        <taxon>Erysipelotrichaceae</taxon>
        <taxon>Allocoprobacillus</taxon>
    </lineage>
</organism>
<dbReference type="InterPro" id="IPR036412">
    <property type="entry name" value="HAD-like_sf"/>
</dbReference>
<proteinExistence type="predicted"/>
<dbReference type="RefSeq" id="WP_290137715.1">
    <property type="nucleotide sequence ID" value="NZ_CP101620.1"/>
</dbReference>
<dbReference type="NCBIfam" id="TIGR01484">
    <property type="entry name" value="HAD-SF-IIB"/>
    <property type="match status" value="1"/>
</dbReference>
<dbReference type="EMBL" id="CP101620">
    <property type="protein sequence ID" value="UTY37808.1"/>
    <property type="molecule type" value="Genomic_DNA"/>
</dbReference>
<dbReference type="InterPro" id="IPR006379">
    <property type="entry name" value="HAD-SF_hydro_IIB"/>
</dbReference>
<dbReference type="InterPro" id="IPR023214">
    <property type="entry name" value="HAD_sf"/>
</dbReference>
<keyword evidence="1" id="KW-0378">Hydrolase</keyword>
<sequence length="280" mass="31965">MEKKLIFLDVDGTLTLPDGNASSKVQEAIRQVQKNGHEVFLCTGRSYAGTRPLLPIGFDGIICSAGGYIEVHGQKIFETSLLDEDIQKAREVFDQHHVLYNLETNYMTFQDETMNYEFVKHRLKEGENLNSELQRLLNEQKEHFNIHPLKEYDENPIPVQKICFMCETEDQLVEPKRVLSDKFHFVIHEIFSQDVINGEIILKETDKGTAVQKVCEYLNIPIENTIAFGDSMNDCAMIQACGRGVVMSNGSEELKQYGDAICESVQEDGIYHELHRLGLF</sequence>
<dbReference type="GO" id="GO:0016787">
    <property type="term" value="F:hydrolase activity"/>
    <property type="evidence" value="ECO:0007669"/>
    <property type="project" value="UniProtKB-KW"/>
</dbReference>
<evidence type="ECO:0000313" key="2">
    <source>
        <dbReference type="Proteomes" id="UP001060112"/>
    </source>
</evidence>
<accession>A0ABY5HXK7</accession>
<dbReference type="Pfam" id="PF08282">
    <property type="entry name" value="Hydrolase_3"/>
    <property type="match status" value="1"/>
</dbReference>